<dbReference type="InterPro" id="IPR019137">
    <property type="entry name" value="Nck-associated_protein-1"/>
</dbReference>
<dbReference type="GO" id="GO:0030866">
    <property type="term" value="P:cortical actin cytoskeleton organization"/>
    <property type="evidence" value="ECO:0007669"/>
    <property type="project" value="TreeGrafter"/>
</dbReference>
<dbReference type="AlphaFoldDB" id="A0A914VN14"/>
<dbReference type="Pfam" id="PF09735">
    <property type="entry name" value="Nckap1"/>
    <property type="match status" value="1"/>
</dbReference>
<dbReference type="PANTHER" id="PTHR12093">
    <property type="entry name" value="NCK-ASSOCIATED PROTEIN 1"/>
    <property type="match status" value="1"/>
</dbReference>
<dbReference type="WBParaSite" id="PSAMB.scaffold2255size24320.g17074.t1">
    <property type="protein sequence ID" value="PSAMB.scaffold2255size24320.g17074.t1"/>
    <property type="gene ID" value="PSAMB.scaffold2255size24320.g17074"/>
</dbReference>
<evidence type="ECO:0000256" key="1">
    <source>
        <dbReference type="ARBA" id="ARBA00037947"/>
    </source>
</evidence>
<accession>A0A914VN14</accession>
<name>A0A914VN14_9BILA</name>
<dbReference type="PANTHER" id="PTHR12093:SF10">
    <property type="entry name" value="MEMBRANE-ASSOCIATED PROTEIN HEM"/>
    <property type="match status" value="1"/>
</dbReference>
<dbReference type="GO" id="GO:0048812">
    <property type="term" value="P:neuron projection morphogenesis"/>
    <property type="evidence" value="ECO:0007669"/>
    <property type="project" value="TreeGrafter"/>
</dbReference>
<comment type="similarity">
    <text evidence="1">Belongs to the HEM-1/HEM-2 family.</text>
</comment>
<dbReference type="GO" id="GO:0031209">
    <property type="term" value="C:SCAR complex"/>
    <property type="evidence" value="ECO:0007669"/>
    <property type="project" value="TreeGrafter"/>
</dbReference>
<dbReference type="Proteomes" id="UP000887566">
    <property type="component" value="Unplaced"/>
</dbReference>
<proteinExistence type="inferred from homology"/>
<evidence type="ECO:0000313" key="2">
    <source>
        <dbReference type="Proteomes" id="UP000887566"/>
    </source>
</evidence>
<organism evidence="2 3">
    <name type="scientific">Plectus sambesii</name>
    <dbReference type="NCBI Taxonomy" id="2011161"/>
    <lineage>
        <taxon>Eukaryota</taxon>
        <taxon>Metazoa</taxon>
        <taxon>Ecdysozoa</taxon>
        <taxon>Nematoda</taxon>
        <taxon>Chromadorea</taxon>
        <taxon>Plectida</taxon>
        <taxon>Plectina</taxon>
        <taxon>Plectoidea</taxon>
        <taxon>Plectidae</taxon>
        <taxon>Plectus</taxon>
    </lineage>
</organism>
<sequence length="585" mass="67098">MALKLNASQQKLAEKLIILNDRAIGMLTRIYNIKKACGDPKSKPSFLSEKNLENALKQICRKFPTIDTRSSGTTFNHVNAIKADIIKSLSLYYYTFADLLDLKDHITELLTTMDACQAHLDITLNYDLTASYLNLVVNYICLMVLLSRVDDRKAVLGLFNAAYELQHGYSETTFPRLGQMIVDYDSPLKKLAEDFTPLARLIGTALGSLSAVYLRRNITADAWRTAQMLSLIGSPQQLLYAAQTDTIPCEYLSLDTMDRWIIFGLTVCHTSLLNQPVFAELWQRALESGLTVRLFRDEVVTIHPYLQAYFETLKGYNKRLAELKEFQSVTLQQCGLIHRERRKFLRSALKELCLILSDQPGLLGPKILFVFMGLSFARDEASWLLRHVDTWPTGKRPGRSNVDDVSDRQLPELLFHMEELRMLVSKYAQVIQRYYIQYLSGYDAIVLNELIQTLPNVPEDESIILSSFCNSIADLNVEDGALYDFRGLRLDWFRLQAYTSVAHTSLQLAENRRLAVAMNTATFHLKMVDFLDEMLRETSDLSLYCFYTKQLETQFQLCLEFPSQTRYICAFPQLCTHFMNSLHEL</sequence>
<evidence type="ECO:0000313" key="3">
    <source>
        <dbReference type="WBParaSite" id="PSAMB.scaffold2255size24320.g17074.t1"/>
    </source>
</evidence>
<reference evidence="3" key="1">
    <citation type="submission" date="2022-11" db="UniProtKB">
        <authorList>
            <consortium name="WormBaseParasite"/>
        </authorList>
    </citation>
    <scope>IDENTIFICATION</scope>
</reference>
<dbReference type="GO" id="GO:0030031">
    <property type="term" value="P:cell projection assembly"/>
    <property type="evidence" value="ECO:0007669"/>
    <property type="project" value="TreeGrafter"/>
</dbReference>
<dbReference type="GO" id="GO:0016477">
    <property type="term" value="P:cell migration"/>
    <property type="evidence" value="ECO:0007669"/>
    <property type="project" value="TreeGrafter"/>
</dbReference>
<protein>
    <submittedName>
        <fullName evidence="3">Nck-associated protein 1</fullName>
    </submittedName>
</protein>
<keyword evidence="2" id="KW-1185">Reference proteome</keyword>